<dbReference type="Pfam" id="PF13576">
    <property type="entry name" value="Pentapeptide_3"/>
    <property type="match status" value="1"/>
</dbReference>
<dbReference type="Gene3D" id="2.160.20.80">
    <property type="entry name" value="E3 ubiquitin-protein ligase SopA"/>
    <property type="match status" value="1"/>
</dbReference>
<dbReference type="Proteomes" id="UP001180729">
    <property type="component" value="Unassembled WGS sequence"/>
</dbReference>
<evidence type="ECO:0000313" key="2">
    <source>
        <dbReference type="Proteomes" id="UP001180729"/>
    </source>
</evidence>
<comment type="caution">
    <text evidence="1">The sequence shown here is derived from an EMBL/GenBank/DDBJ whole genome shotgun (WGS) entry which is preliminary data.</text>
</comment>
<evidence type="ECO:0000313" key="1">
    <source>
        <dbReference type="EMBL" id="MDT0248581.1"/>
    </source>
</evidence>
<sequence>MILAIAAFTVLGWIWGSGSYFSLHRILVNWVGDELRTEPFERVKVSLTMIGGIGAVGYLVIKYRERAGVEHNEADVKLLSAVQQLGSDSPQVRIAGVYSLADLADTYGSSYHQRVVNILCGYLRVERGCWNSPDGVEVRSHEVKDTSGLYYTTNDGPVESTILNVLARHLRKGRIDSHPRFQVKQDVADDQLWCDCEIDLHGVHFTERVRLRGITCRWLNASGAHFHNYLDLGMSTFTESASFYGAVFSGDARFSRARFRAFANFNMAIFRGRMNFSKAFFQGDTRFRRIKYEGGGCGNFGGARFNVAYWHADPPIFLVESPGKFISELPCGAVWADFSGESALEVDEPEAWCRENRSRDELWG</sequence>
<gene>
    <name evidence="1" type="ORF">RMW62_05730</name>
</gene>
<protein>
    <submittedName>
        <fullName evidence="1">Pentapeptide repeat-containing protein</fullName>
    </submittedName>
</protein>
<dbReference type="EMBL" id="JAMZMH010000005">
    <property type="protein sequence ID" value="MDT0248581.1"/>
    <property type="molecule type" value="Genomic_DNA"/>
</dbReference>
<dbReference type="RefSeq" id="WP_311372549.1">
    <property type="nucleotide sequence ID" value="NZ_JAMZMH010000005.1"/>
</dbReference>
<dbReference type="InterPro" id="IPR001646">
    <property type="entry name" value="5peptide_repeat"/>
</dbReference>
<organism evidence="1 2">
    <name type="scientific">Actinomyces oris</name>
    <dbReference type="NCBI Taxonomy" id="544580"/>
    <lineage>
        <taxon>Bacteria</taxon>
        <taxon>Bacillati</taxon>
        <taxon>Actinomycetota</taxon>
        <taxon>Actinomycetes</taxon>
        <taxon>Actinomycetales</taxon>
        <taxon>Actinomycetaceae</taxon>
        <taxon>Actinomyces</taxon>
    </lineage>
</organism>
<name>A0AAE4G2K0_9ACTO</name>
<proteinExistence type="predicted"/>
<dbReference type="AlphaFoldDB" id="A0AAE4G2K0"/>
<reference evidence="1" key="1">
    <citation type="submission" date="2022-06" db="EMBL/GenBank/DDBJ databases">
        <title>Draft Genome Sequences of Three Actinomyces oris Strains, Isolated from Healthy Human Feces.</title>
        <authorList>
            <person name="Ye Y."/>
            <person name="Liu C."/>
            <person name="Zhao J."/>
            <person name="Xu J."/>
            <person name="Huang H."/>
            <person name="Wang B."/>
            <person name="Wei J."/>
            <person name="Jing X."/>
        </authorList>
    </citation>
    <scope>NUCLEOTIDE SEQUENCE</scope>
    <source>
        <strain evidence="1">CNGBCC1803368</strain>
    </source>
</reference>
<accession>A0AAE4G2K0</accession>